<evidence type="ECO:0000256" key="1">
    <source>
        <dbReference type="ARBA" id="ARBA00022884"/>
    </source>
</evidence>
<evidence type="ECO:0000256" key="3">
    <source>
        <dbReference type="SAM" id="MobiDB-lite"/>
    </source>
</evidence>
<sequence>MSDYGSKSADQLSMYYDPASVFIESSGDGRWTEPAAGVQNIVGRLAELNLTGDEWPMETCQRTQTGGMLAVLVSVNDGTRQILVVDQVTGGGGGDPSPRTVVFNHFYSAAGDGGAAVDDADYVASFPKRFANWAAELDSAALKRYRTSFRIGMAITRNYYASPAKRPVDSRSRLRQYDAKARFTCSKNGNGGSCVHVGPQSIQRKYGRLSLDYKRVKLQSIETCSSTVPTDDRKRWSFVLTVGTAPQLMTSPGCGSDVHKFVQFFVIDDRKRKILNDVLCFGFPVVKSATTRSSSEVYSSSPSTSRSRTTTASGSSLSRTPSLLSLSSSSFGGHKLSSSSSSSSMTSGSYLCSSTTDDLCSAWEDTSTQTSDQRIALRTRLVAQTLMGKTRSAATTQNTGEQKPCVTPAKLNPRQLFIGCVPLHVKYGQLKSLFEQFGEVTYVKVYEGFNKQTGAKMLHNYAFLFFKDETSVERAIAASPIPLDANWNLNVSRPHQHYTLRG</sequence>
<dbReference type="Gene3D" id="3.30.70.330">
    <property type="match status" value="1"/>
</dbReference>
<proteinExistence type="predicted"/>
<feature type="domain" description="RRM" evidence="4">
    <location>
        <begin position="414"/>
        <end position="496"/>
    </location>
</feature>
<dbReference type="Pfam" id="PF00076">
    <property type="entry name" value="RRM_1"/>
    <property type="match status" value="1"/>
</dbReference>
<reference evidence="5 6" key="1">
    <citation type="submission" date="2019-08" db="EMBL/GenBank/DDBJ databases">
        <authorList>
            <person name="Alioto T."/>
            <person name="Alioto T."/>
            <person name="Gomez Garrido J."/>
        </authorList>
    </citation>
    <scope>NUCLEOTIDE SEQUENCE [LARGE SCALE GENOMIC DNA]</scope>
</reference>
<organism evidence="5 6">
    <name type="scientific">Cinara cedri</name>
    <dbReference type="NCBI Taxonomy" id="506608"/>
    <lineage>
        <taxon>Eukaryota</taxon>
        <taxon>Metazoa</taxon>
        <taxon>Ecdysozoa</taxon>
        <taxon>Arthropoda</taxon>
        <taxon>Hexapoda</taxon>
        <taxon>Insecta</taxon>
        <taxon>Pterygota</taxon>
        <taxon>Neoptera</taxon>
        <taxon>Paraneoptera</taxon>
        <taxon>Hemiptera</taxon>
        <taxon>Sternorrhyncha</taxon>
        <taxon>Aphidomorpha</taxon>
        <taxon>Aphidoidea</taxon>
        <taxon>Aphididae</taxon>
        <taxon>Lachninae</taxon>
        <taxon>Cinara</taxon>
    </lineage>
</organism>
<dbReference type="AlphaFoldDB" id="A0A5E4MDA1"/>
<gene>
    <name evidence="5" type="ORF">CINCED_3A010813</name>
</gene>
<protein>
    <submittedName>
        <fullName evidence="5">RNA recognition motif domain</fullName>
    </submittedName>
</protein>
<dbReference type="Proteomes" id="UP000325440">
    <property type="component" value="Unassembled WGS sequence"/>
</dbReference>
<feature type="region of interest" description="Disordered" evidence="3">
    <location>
        <begin position="294"/>
        <end position="321"/>
    </location>
</feature>
<keyword evidence="1 2" id="KW-0694">RNA-binding</keyword>
<dbReference type="SUPFAM" id="SSF54928">
    <property type="entry name" value="RNA-binding domain, RBD"/>
    <property type="match status" value="1"/>
</dbReference>
<dbReference type="InterPro" id="IPR012677">
    <property type="entry name" value="Nucleotide-bd_a/b_plait_sf"/>
</dbReference>
<dbReference type="InterPro" id="IPR000504">
    <property type="entry name" value="RRM_dom"/>
</dbReference>
<evidence type="ECO:0000259" key="4">
    <source>
        <dbReference type="PROSITE" id="PS50102"/>
    </source>
</evidence>
<dbReference type="SMART" id="SM00360">
    <property type="entry name" value="RRM"/>
    <property type="match status" value="1"/>
</dbReference>
<dbReference type="OrthoDB" id="339151at2759"/>
<feature type="region of interest" description="Disordered" evidence="3">
    <location>
        <begin position="327"/>
        <end position="346"/>
    </location>
</feature>
<keyword evidence="6" id="KW-1185">Reference proteome</keyword>
<dbReference type="EMBL" id="CABPRJ010000484">
    <property type="protein sequence ID" value="VVC28812.1"/>
    <property type="molecule type" value="Genomic_DNA"/>
</dbReference>
<evidence type="ECO:0000256" key="2">
    <source>
        <dbReference type="PROSITE-ProRule" id="PRU00176"/>
    </source>
</evidence>
<evidence type="ECO:0000313" key="5">
    <source>
        <dbReference type="EMBL" id="VVC28812.1"/>
    </source>
</evidence>
<dbReference type="GO" id="GO:0003723">
    <property type="term" value="F:RNA binding"/>
    <property type="evidence" value="ECO:0007669"/>
    <property type="project" value="UniProtKB-UniRule"/>
</dbReference>
<dbReference type="PROSITE" id="PS50102">
    <property type="entry name" value="RRM"/>
    <property type="match status" value="1"/>
</dbReference>
<accession>A0A5E4MDA1</accession>
<name>A0A5E4MDA1_9HEMI</name>
<evidence type="ECO:0000313" key="6">
    <source>
        <dbReference type="Proteomes" id="UP000325440"/>
    </source>
</evidence>
<dbReference type="InterPro" id="IPR035979">
    <property type="entry name" value="RBD_domain_sf"/>
</dbReference>